<name>A0AAD2IVL4_ACHAE</name>
<evidence type="ECO:0000256" key="1">
    <source>
        <dbReference type="ARBA" id="ARBA00005254"/>
    </source>
</evidence>
<dbReference type="Gene3D" id="1.10.12.10">
    <property type="entry name" value="Lyase 2-enoyl-coa Hydratase, Chain A, domain 2"/>
    <property type="match status" value="1"/>
</dbReference>
<sequence>MTGPADTPSLAVDGHVATIRLRRPGHANRLGPQDLAVLREHLDRVNADDAVRVLRFQSDGKYFCSGYDISSLASDSAPSSLYFGQTMDLIEAARPVTIAAVQGGAYGGGTDLCLACDFRIGTPQSDMFMPATRLGLHFYAGGMSRYVTRLGLDQAKRLFLTAEKIQADEMLRIGFLTELVPQEMLSARLDALSAQIAAMAPIPLFGVKAHLNRIARGELDLAAIEQAVLRSEQSRDLAEGARAWKEKRAPDFTGR</sequence>
<evidence type="ECO:0000256" key="4">
    <source>
        <dbReference type="SAM" id="MobiDB-lite"/>
    </source>
</evidence>
<dbReference type="PANTHER" id="PTHR11941">
    <property type="entry name" value="ENOYL-COA HYDRATASE-RELATED"/>
    <property type="match status" value="1"/>
</dbReference>
<gene>
    <name evidence="5" type="primary">caiD_1</name>
    <name evidence="5" type="ORF">ERS370000_00609</name>
</gene>
<comment type="similarity">
    <text evidence="1 3">Belongs to the enoyl-CoA hydratase/isomerase family.</text>
</comment>
<dbReference type="PANTHER" id="PTHR11941:SF54">
    <property type="entry name" value="ENOYL-COA HYDRATASE, MITOCHONDRIAL"/>
    <property type="match status" value="1"/>
</dbReference>
<organism evidence="5 6">
    <name type="scientific">Achromobacter aegrifaciens</name>
    <dbReference type="NCBI Taxonomy" id="1287736"/>
    <lineage>
        <taxon>Bacteria</taxon>
        <taxon>Pseudomonadati</taxon>
        <taxon>Pseudomonadota</taxon>
        <taxon>Betaproteobacteria</taxon>
        <taxon>Burkholderiales</taxon>
        <taxon>Alcaligenaceae</taxon>
        <taxon>Achromobacter</taxon>
    </lineage>
</organism>
<dbReference type="EC" id="4.2.1.-" evidence="5"/>
<dbReference type="GO" id="GO:0006635">
    <property type="term" value="P:fatty acid beta-oxidation"/>
    <property type="evidence" value="ECO:0007669"/>
    <property type="project" value="TreeGrafter"/>
</dbReference>
<dbReference type="AlphaFoldDB" id="A0AAD2IVL4"/>
<comment type="caution">
    <text evidence="5">The sequence shown here is derived from an EMBL/GenBank/DDBJ whole genome shotgun (WGS) entry which is preliminary data.</text>
</comment>
<evidence type="ECO:0000256" key="3">
    <source>
        <dbReference type="RuleBase" id="RU003707"/>
    </source>
</evidence>
<dbReference type="GO" id="GO:0016829">
    <property type="term" value="F:lyase activity"/>
    <property type="evidence" value="ECO:0007669"/>
    <property type="project" value="UniProtKB-KW"/>
</dbReference>
<evidence type="ECO:0000256" key="2">
    <source>
        <dbReference type="ARBA" id="ARBA00023239"/>
    </source>
</evidence>
<keyword evidence="2 5" id="KW-0456">Lyase</keyword>
<accession>A0AAD2IVL4</accession>
<evidence type="ECO:0000313" key="5">
    <source>
        <dbReference type="EMBL" id="CUI47944.1"/>
    </source>
</evidence>
<reference evidence="5 6" key="1">
    <citation type="submission" date="2015-09" db="EMBL/GenBank/DDBJ databases">
        <authorList>
            <consortium name="Pathogen Informatics"/>
        </authorList>
    </citation>
    <scope>NUCLEOTIDE SEQUENCE [LARGE SCALE GENOMIC DNA]</scope>
    <source>
        <strain evidence="5 6">2789STDY5608625</strain>
    </source>
</reference>
<dbReference type="Pfam" id="PF00378">
    <property type="entry name" value="ECH_1"/>
    <property type="match status" value="1"/>
</dbReference>
<dbReference type="PROSITE" id="PS00166">
    <property type="entry name" value="ENOYL_COA_HYDRATASE"/>
    <property type="match status" value="1"/>
</dbReference>
<feature type="region of interest" description="Disordered" evidence="4">
    <location>
        <begin position="236"/>
        <end position="255"/>
    </location>
</feature>
<dbReference type="Gene3D" id="3.90.226.10">
    <property type="entry name" value="2-enoyl-CoA Hydratase, Chain A, domain 1"/>
    <property type="match status" value="1"/>
</dbReference>
<proteinExistence type="inferred from homology"/>
<dbReference type="EMBL" id="CYTK01000001">
    <property type="protein sequence ID" value="CUI47944.1"/>
    <property type="molecule type" value="Genomic_DNA"/>
</dbReference>
<dbReference type="InterPro" id="IPR029045">
    <property type="entry name" value="ClpP/crotonase-like_dom_sf"/>
</dbReference>
<dbReference type="InterPro" id="IPR018376">
    <property type="entry name" value="Enoyl-CoA_hyd/isom_CS"/>
</dbReference>
<dbReference type="SUPFAM" id="SSF52096">
    <property type="entry name" value="ClpP/crotonase"/>
    <property type="match status" value="1"/>
</dbReference>
<dbReference type="RefSeq" id="WP_054450929.1">
    <property type="nucleotide sequence ID" value="NZ_CADIJY010000011.1"/>
</dbReference>
<dbReference type="InterPro" id="IPR014748">
    <property type="entry name" value="Enoyl-CoA_hydra_C"/>
</dbReference>
<protein>
    <submittedName>
        <fullName evidence="5">Carnitinyl-CoA dehydratase</fullName>
        <ecNumber evidence="5">4.2.1.-</ecNumber>
    </submittedName>
</protein>
<dbReference type="Proteomes" id="UP000044098">
    <property type="component" value="Unassembled WGS sequence"/>
</dbReference>
<dbReference type="InterPro" id="IPR001753">
    <property type="entry name" value="Enoyl-CoA_hydra/iso"/>
</dbReference>
<evidence type="ECO:0000313" key="6">
    <source>
        <dbReference type="Proteomes" id="UP000044098"/>
    </source>
</evidence>
<dbReference type="CDD" id="cd06558">
    <property type="entry name" value="crotonase-like"/>
    <property type="match status" value="1"/>
</dbReference>